<evidence type="ECO:0000313" key="1">
    <source>
        <dbReference type="EMBL" id="CAH9420387.1"/>
    </source>
</evidence>
<comment type="caution">
    <text evidence="1">The sequence shown here is derived from an EMBL/GenBank/DDBJ whole genome shotgun (WGS) entry which is preliminary data.</text>
</comment>
<name>A0ABM9H9M0_STRGL</name>
<sequence>MSWYVLVERVRYGESELPSKIPVEGGREAALTRAEEVARSCTPAIHLSGTPVGRMVFQTSPTSWFVELTKSHWSKSDKESATTVEHLTVRAAELVHFQELIPAEPPKKSRFGR</sequence>
<protein>
    <submittedName>
        <fullName evidence="1">Uncharacterized protein</fullName>
    </submittedName>
</protein>
<gene>
    <name evidence="1" type="ORF">SGL43_07445</name>
</gene>
<dbReference type="EMBL" id="CAKXYP010000049">
    <property type="protein sequence ID" value="CAH9420387.1"/>
    <property type="molecule type" value="Genomic_DNA"/>
</dbReference>
<reference evidence="1" key="1">
    <citation type="submission" date="2022-03" db="EMBL/GenBank/DDBJ databases">
        <authorList>
            <person name="Leyn A S."/>
        </authorList>
    </citation>
    <scope>NUCLEOTIDE SEQUENCE</scope>
    <source>
        <strain evidence="1">Streptomyces globisporus 4-3</strain>
    </source>
</reference>
<keyword evidence="2" id="KW-1185">Reference proteome</keyword>
<accession>A0ABM9H9M0</accession>
<proteinExistence type="predicted"/>
<organism evidence="1 2">
    <name type="scientific">Streptomyces globisporus</name>
    <dbReference type="NCBI Taxonomy" id="1908"/>
    <lineage>
        <taxon>Bacteria</taxon>
        <taxon>Bacillati</taxon>
        <taxon>Actinomycetota</taxon>
        <taxon>Actinomycetes</taxon>
        <taxon>Kitasatosporales</taxon>
        <taxon>Streptomycetaceae</taxon>
        <taxon>Streptomyces</taxon>
    </lineage>
</organism>
<evidence type="ECO:0000313" key="2">
    <source>
        <dbReference type="Proteomes" id="UP001154015"/>
    </source>
</evidence>
<dbReference type="Proteomes" id="UP001154015">
    <property type="component" value="Unassembled WGS sequence"/>
</dbReference>
<dbReference type="RefSeq" id="WP_030811429.1">
    <property type="nucleotide sequence ID" value="NZ_BMTG01000015.1"/>
</dbReference>